<keyword evidence="1" id="KW-0812">Transmembrane</keyword>
<name>A0AAV5WT43_9BILA</name>
<sequence>IGAVLTIDSAAMLSTIIIASLVLCSAGVVAGSEGRNLHHEAFAPKQTCDCQVGNMQVNQGTSPTNYT</sequence>
<keyword evidence="3" id="KW-1185">Reference proteome</keyword>
<dbReference type="EMBL" id="BTSY01000006">
    <property type="protein sequence ID" value="GMT33735.1"/>
    <property type="molecule type" value="Genomic_DNA"/>
</dbReference>
<evidence type="ECO:0000313" key="2">
    <source>
        <dbReference type="EMBL" id="GMT33735.1"/>
    </source>
</evidence>
<gene>
    <name evidence="2" type="ORF">PFISCL1PPCAC_25032</name>
</gene>
<proteinExistence type="predicted"/>
<evidence type="ECO:0000256" key="1">
    <source>
        <dbReference type="SAM" id="Phobius"/>
    </source>
</evidence>
<keyword evidence="1" id="KW-1133">Transmembrane helix</keyword>
<evidence type="ECO:0000313" key="3">
    <source>
        <dbReference type="Proteomes" id="UP001432322"/>
    </source>
</evidence>
<protein>
    <submittedName>
        <fullName evidence="2">Uncharacterized protein</fullName>
    </submittedName>
</protein>
<dbReference type="Proteomes" id="UP001432322">
    <property type="component" value="Unassembled WGS sequence"/>
</dbReference>
<keyword evidence="1" id="KW-0472">Membrane</keyword>
<comment type="caution">
    <text evidence="2">The sequence shown here is derived from an EMBL/GenBank/DDBJ whole genome shotgun (WGS) entry which is preliminary data.</text>
</comment>
<feature type="non-terminal residue" evidence="2">
    <location>
        <position position="67"/>
    </location>
</feature>
<reference evidence="2" key="1">
    <citation type="submission" date="2023-10" db="EMBL/GenBank/DDBJ databases">
        <title>Genome assembly of Pristionchus species.</title>
        <authorList>
            <person name="Yoshida K."/>
            <person name="Sommer R.J."/>
        </authorList>
    </citation>
    <scope>NUCLEOTIDE SEQUENCE</scope>
    <source>
        <strain evidence="2">RS5133</strain>
    </source>
</reference>
<organism evidence="2 3">
    <name type="scientific">Pristionchus fissidentatus</name>
    <dbReference type="NCBI Taxonomy" id="1538716"/>
    <lineage>
        <taxon>Eukaryota</taxon>
        <taxon>Metazoa</taxon>
        <taxon>Ecdysozoa</taxon>
        <taxon>Nematoda</taxon>
        <taxon>Chromadorea</taxon>
        <taxon>Rhabditida</taxon>
        <taxon>Rhabditina</taxon>
        <taxon>Diplogasteromorpha</taxon>
        <taxon>Diplogasteroidea</taxon>
        <taxon>Neodiplogasteridae</taxon>
        <taxon>Pristionchus</taxon>
    </lineage>
</organism>
<feature type="non-terminal residue" evidence="2">
    <location>
        <position position="1"/>
    </location>
</feature>
<feature type="transmembrane region" description="Helical" evidence="1">
    <location>
        <begin position="12"/>
        <end position="30"/>
    </location>
</feature>
<dbReference type="AlphaFoldDB" id="A0AAV5WT43"/>
<accession>A0AAV5WT43</accession>